<keyword evidence="1" id="KW-1133">Transmembrane helix</keyword>
<keyword evidence="1" id="KW-0812">Transmembrane</keyword>
<feature type="transmembrane region" description="Helical" evidence="1">
    <location>
        <begin position="313"/>
        <end position="332"/>
    </location>
</feature>
<feature type="domain" description="SGNH" evidence="3">
    <location>
        <begin position="400"/>
        <end position="632"/>
    </location>
</feature>
<dbReference type="Pfam" id="PF01757">
    <property type="entry name" value="Acyl_transf_3"/>
    <property type="match status" value="1"/>
</dbReference>
<dbReference type="PANTHER" id="PTHR23028:SF53">
    <property type="entry name" value="ACYL_TRANSF_3 DOMAIN-CONTAINING PROTEIN"/>
    <property type="match status" value="1"/>
</dbReference>
<feature type="transmembrane region" description="Helical" evidence="1">
    <location>
        <begin position="72"/>
        <end position="91"/>
    </location>
</feature>
<dbReference type="EMBL" id="FWXB01000005">
    <property type="protein sequence ID" value="SMC12022.1"/>
    <property type="molecule type" value="Genomic_DNA"/>
</dbReference>
<feature type="transmembrane region" description="Helical" evidence="1">
    <location>
        <begin position="103"/>
        <end position="122"/>
    </location>
</feature>
<evidence type="ECO:0000313" key="5">
    <source>
        <dbReference type="Proteomes" id="UP000193224"/>
    </source>
</evidence>
<feature type="transmembrane region" description="Helical" evidence="1">
    <location>
        <begin position="221"/>
        <end position="239"/>
    </location>
</feature>
<reference evidence="4 5" key="1">
    <citation type="submission" date="2017-03" db="EMBL/GenBank/DDBJ databases">
        <authorList>
            <person name="Afonso C.L."/>
            <person name="Miller P.J."/>
            <person name="Scott M.A."/>
            <person name="Spackman E."/>
            <person name="Goraichik I."/>
            <person name="Dimitrov K.M."/>
            <person name="Suarez D.L."/>
            <person name="Swayne D.E."/>
        </authorList>
    </citation>
    <scope>NUCLEOTIDE SEQUENCE [LARGE SCALE GENOMIC DNA]</scope>
    <source>
        <strain evidence="4 5">CECT 7745</strain>
    </source>
</reference>
<feature type="transmembrane region" description="Helical" evidence="1">
    <location>
        <begin position="245"/>
        <end position="264"/>
    </location>
</feature>
<protein>
    <submittedName>
        <fullName evidence="4">O-acetyltransferase OatA</fullName>
        <ecNumber evidence="4">2.3.1.-</ecNumber>
    </submittedName>
</protein>
<gene>
    <name evidence="4" type="primary">oatA_3</name>
    <name evidence="4" type="ORF">ROA7745_01843</name>
</gene>
<feature type="transmembrane region" description="Helical" evidence="1">
    <location>
        <begin position="187"/>
        <end position="209"/>
    </location>
</feature>
<dbReference type="GO" id="GO:0009103">
    <property type="term" value="P:lipopolysaccharide biosynthetic process"/>
    <property type="evidence" value="ECO:0007669"/>
    <property type="project" value="TreeGrafter"/>
</dbReference>
<feature type="domain" description="Acyltransferase 3" evidence="2">
    <location>
        <begin position="6"/>
        <end position="327"/>
    </location>
</feature>
<feature type="transmembrane region" description="Helical" evidence="1">
    <location>
        <begin position="161"/>
        <end position="181"/>
    </location>
</feature>
<dbReference type="InterPro" id="IPR043968">
    <property type="entry name" value="SGNH"/>
</dbReference>
<dbReference type="AlphaFoldDB" id="A0A1X7BQW4"/>
<sequence length="640" mass="71478">MKYRGEIDGLRALAVVPVILFHAGLPTFSGGFIGVDVFFVISGYLISTIIINELDAGNFSILRFYERRARRILPALFTVMLVSVPFAWFWLMPRDLEGFADSMVAVTFFVSNFLFWLESGYFETTAELKPLLHTWSLAVEEQYYIFFPLLMMLFNPLGKRVVFYSLVVLFAISFAVSQWGIYNSPSATFFLLPARGWELLLGVFAAMYLRKKPGRPRDLKADLLSGTGLLLITVPIFLYDETTPFPGAYALPPAVGTALIILFARSGTLANQILGTKPLVWIGLVSYSAYLWHQPVFAFYKHRFGTPSFDQNVLWLIALSILLAVISFRLVERPFRRTASLRKLCLSMATCFLLIAGATTAFLTAVHEDFRSIPSFKWALENATPEMVSFIEREDVKIECATTEDDIGLEYCPFGAAGKEPTIVLWGDSLAGAMLYGVDQFARENGLSGMVYISDGCPPVLGLRNTALATCTEETHATVLERILALGTIDTVLITGNLWNTAGNRGAQIDGQQATKELIRPKFDLAAAALRQSGAQVVYIEQGPVFKIPVVEHEIQGLRNGHTTPQTIPRTRYLEPAHITRDLADAFDLYIETTDFYCNDTVCPSVDDSGNMIIYDRNHLTKNYSLRFAKMIFPLLDLTD</sequence>
<dbReference type="OrthoDB" id="9796461at2"/>
<feature type="transmembrane region" description="Helical" evidence="1">
    <location>
        <begin position="31"/>
        <end position="51"/>
    </location>
</feature>
<keyword evidence="1" id="KW-0472">Membrane</keyword>
<name>A0A1X7BQW4_9RHOB</name>
<evidence type="ECO:0000259" key="3">
    <source>
        <dbReference type="Pfam" id="PF19040"/>
    </source>
</evidence>
<feature type="transmembrane region" description="Helical" evidence="1">
    <location>
        <begin position="344"/>
        <end position="366"/>
    </location>
</feature>
<dbReference type="RefSeq" id="WP_085799974.1">
    <property type="nucleotide sequence ID" value="NZ_FWXB01000005.1"/>
</dbReference>
<evidence type="ECO:0000313" key="4">
    <source>
        <dbReference type="EMBL" id="SMC12022.1"/>
    </source>
</evidence>
<dbReference type="EC" id="2.3.1.-" evidence="4"/>
<keyword evidence="5" id="KW-1185">Reference proteome</keyword>
<accession>A0A1X7BQW4</accession>
<dbReference type="PANTHER" id="PTHR23028">
    <property type="entry name" value="ACETYLTRANSFERASE"/>
    <property type="match status" value="1"/>
</dbReference>
<dbReference type="Proteomes" id="UP000193224">
    <property type="component" value="Unassembled WGS sequence"/>
</dbReference>
<feature type="transmembrane region" description="Helical" evidence="1">
    <location>
        <begin position="276"/>
        <end position="293"/>
    </location>
</feature>
<organism evidence="4 5">
    <name type="scientific">Roseovarius aestuarii</name>
    <dbReference type="NCBI Taxonomy" id="475083"/>
    <lineage>
        <taxon>Bacteria</taxon>
        <taxon>Pseudomonadati</taxon>
        <taxon>Pseudomonadota</taxon>
        <taxon>Alphaproteobacteria</taxon>
        <taxon>Rhodobacterales</taxon>
        <taxon>Roseobacteraceae</taxon>
        <taxon>Roseovarius</taxon>
    </lineage>
</organism>
<dbReference type="InterPro" id="IPR050879">
    <property type="entry name" value="Acyltransferase_3"/>
</dbReference>
<keyword evidence="4" id="KW-0012">Acyltransferase</keyword>
<feature type="transmembrane region" description="Helical" evidence="1">
    <location>
        <begin position="7"/>
        <end position="25"/>
    </location>
</feature>
<keyword evidence="4" id="KW-0808">Transferase</keyword>
<dbReference type="Pfam" id="PF19040">
    <property type="entry name" value="SGNH"/>
    <property type="match status" value="1"/>
</dbReference>
<evidence type="ECO:0000256" key="1">
    <source>
        <dbReference type="SAM" id="Phobius"/>
    </source>
</evidence>
<dbReference type="GO" id="GO:0016747">
    <property type="term" value="F:acyltransferase activity, transferring groups other than amino-acyl groups"/>
    <property type="evidence" value="ECO:0007669"/>
    <property type="project" value="InterPro"/>
</dbReference>
<dbReference type="GO" id="GO:0016020">
    <property type="term" value="C:membrane"/>
    <property type="evidence" value="ECO:0007669"/>
    <property type="project" value="TreeGrafter"/>
</dbReference>
<dbReference type="InterPro" id="IPR002656">
    <property type="entry name" value="Acyl_transf_3_dom"/>
</dbReference>
<evidence type="ECO:0000259" key="2">
    <source>
        <dbReference type="Pfam" id="PF01757"/>
    </source>
</evidence>
<proteinExistence type="predicted"/>